<name>A0A3S3LE37_9MICO</name>
<evidence type="ECO:0000313" key="1">
    <source>
        <dbReference type="EMBL" id="RWR18648.1"/>
    </source>
</evidence>
<proteinExistence type="predicted"/>
<dbReference type="Proteomes" id="UP000285970">
    <property type="component" value="Unassembled WGS sequence"/>
</dbReference>
<dbReference type="AlphaFoldDB" id="A0A3S3LE37"/>
<accession>A0A3S3LE37</accession>
<reference evidence="1 2" key="1">
    <citation type="journal article" date="2018" name="Front. Microbiol.">
        <title>Novel Insights Into Bacterial Dimethylsulfoniopropionate Catabolism in the East China Sea.</title>
        <authorList>
            <person name="Liu J."/>
            <person name="Liu J."/>
            <person name="Zhang S.H."/>
            <person name="Liang J."/>
            <person name="Lin H."/>
            <person name="Song D."/>
            <person name="Yang G.P."/>
            <person name="Todd J.D."/>
            <person name="Zhang X.H."/>
        </authorList>
    </citation>
    <scope>NUCLEOTIDE SEQUENCE [LARGE SCALE GENOMIC DNA]</scope>
    <source>
        <strain evidence="1 2">ZYFD042</strain>
    </source>
</reference>
<dbReference type="EMBL" id="RBZY01000028">
    <property type="protein sequence ID" value="RWR18648.1"/>
    <property type="molecule type" value="Genomic_DNA"/>
</dbReference>
<gene>
    <name evidence="1" type="ORF">D8Y23_08990</name>
</gene>
<protein>
    <submittedName>
        <fullName evidence="1">Uncharacterized protein</fullName>
    </submittedName>
</protein>
<comment type="caution">
    <text evidence="1">The sequence shown here is derived from an EMBL/GenBank/DDBJ whole genome shotgun (WGS) entry which is preliminary data.</text>
</comment>
<organism evidence="1 2">
    <name type="scientific">Microbacterium enclense</name>
    <dbReference type="NCBI Taxonomy" id="993073"/>
    <lineage>
        <taxon>Bacteria</taxon>
        <taxon>Bacillati</taxon>
        <taxon>Actinomycetota</taxon>
        <taxon>Actinomycetes</taxon>
        <taxon>Micrococcales</taxon>
        <taxon>Microbacteriaceae</taxon>
        <taxon>Microbacterium</taxon>
    </lineage>
</organism>
<sequence length="124" mass="13831">MAGESVKGLALELPKSLNARLNAHHTQTKMSFVLTVMTAVEVAYPRLQELIDKKLGRHDEPARVSLFAKPTRQRISRDEETERRTIRMSAGGLEVLDGLVEEFAAPSRTFLVIVALDTYLPAQD</sequence>
<evidence type="ECO:0000313" key="2">
    <source>
        <dbReference type="Proteomes" id="UP000285970"/>
    </source>
</evidence>